<proteinExistence type="predicted"/>
<organism evidence="1 2">
    <name type="scientific">Drosophila willistoni</name>
    <name type="common">Fruit fly</name>
    <dbReference type="NCBI Taxonomy" id="7260"/>
    <lineage>
        <taxon>Eukaryota</taxon>
        <taxon>Metazoa</taxon>
        <taxon>Ecdysozoa</taxon>
        <taxon>Arthropoda</taxon>
        <taxon>Hexapoda</taxon>
        <taxon>Insecta</taxon>
        <taxon>Pterygota</taxon>
        <taxon>Neoptera</taxon>
        <taxon>Endopterygota</taxon>
        <taxon>Diptera</taxon>
        <taxon>Brachycera</taxon>
        <taxon>Muscomorpha</taxon>
        <taxon>Ephydroidea</taxon>
        <taxon>Drosophilidae</taxon>
        <taxon>Drosophila</taxon>
        <taxon>Sophophora</taxon>
    </lineage>
</organism>
<name>A0A0Q9X3C8_DROWI</name>
<dbReference type="EMBL" id="CH964232">
    <property type="protein sequence ID" value="KRF99421.1"/>
    <property type="molecule type" value="Genomic_DNA"/>
</dbReference>
<gene>
    <name evidence="1" type="primary">Dwil\GK28008</name>
    <name evidence="1" type="ORF">Dwil_GK28008</name>
</gene>
<keyword evidence="2" id="KW-1185">Reference proteome</keyword>
<dbReference type="AlphaFoldDB" id="A0A0Q9X3C8"/>
<accession>A0A0Q9X3C8</accession>
<sequence length="78" mass="9117">MGLNVVCRNFGEKFLKLFCRGKCQRDICDSLPTIGYGHYADFSYAIFNVENNTDTYFITLGESHLLNLDWFYLNEYVV</sequence>
<protein>
    <submittedName>
        <fullName evidence="1">Uncharacterized protein</fullName>
    </submittedName>
</protein>
<evidence type="ECO:0000313" key="2">
    <source>
        <dbReference type="Proteomes" id="UP000007798"/>
    </source>
</evidence>
<dbReference type="Proteomes" id="UP000007798">
    <property type="component" value="Unassembled WGS sequence"/>
</dbReference>
<dbReference type="InParanoid" id="A0A0Q9X3C8"/>
<evidence type="ECO:0000313" key="1">
    <source>
        <dbReference type="EMBL" id="KRF99421.1"/>
    </source>
</evidence>
<reference evidence="1 2" key="1">
    <citation type="journal article" date="2007" name="Nature">
        <title>Evolution of genes and genomes on the Drosophila phylogeny.</title>
        <authorList>
            <consortium name="Drosophila 12 Genomes Consortium"/>
            <person name="Clark A.G."/>
            <person name="Eisen M.B."/>
            <person name="Smith D.R."/>
            <person name="Bergman C.M."/>
            <person name="Oliver B."/>
            <person name="Markow T.A."/>
            <person name="Kaufman T.C."/>
            <person name="Kellis M."/>
            <person name="Gelbart W."/>
            <person name="Iyer V.N."/>
            <person name="Pollard D.A."/>
            <person name="Sackton T.B."/>
            <person name="Larracuente A.M."/>
            <person name="Singh N.D."/>
            <person name="Abad J.P."/>
            <person name="Abt D.N."/>
            <person name="Adryan B."/>
            <person name="Aguade M."/>
            <person name="Akashi H."/>
            <person name="Anderson W.W."/>
            <person name="Aquadro C.F."/>
            <person name="Ardell D.H."/>
            <person name="Arguello R."/>
            <person name="Artieri C.G."/>
            <person name="Barbash D.A."/>
            <person name="Barker D."/>
            <person name="Barsanti P."/>
            <person name="Batterham P."/>
            <person name="Batzoglou S."/>
            <person name="Begun D."/>
            <person name="Bhutkar A."/>
            <person name="Blanco E."/>
            <person name="Bosak S.A."/>
            <person name="Bradley R.K."/>
            <person name="Brand A.D."/>
            <person name="Brent M.R."/>
            <person name="Brooks A.N."/>
            <person name="Brown R.H."/>
            <person name="Butlin R.K."/>
            <person name="Caggese C."/>
            <person name="Calvi B.R."/>
            <person name="Bernardo de Carvalho A."/>
            <person name="Caspi A."/>
            <person name="Castrezana S."/>
            <person name="Celniker S.E."/>
            <person name="Chang J.L."/>
            <person name="Chapple C."/>
            <person name="Chatterji S."/>
            <person name="Chinwalla A."/>
            <person name="Civetta A."/>
            <person name="Clifton S.W."/>
            <person name="Comeron J.M."/>
            <person name="Costello J.C."/>
            <person name="Coyne J.A."/>
            <person name="Daub J."/>
            <person name="David R.G."/>
            <person name="Delcher A.L."/>
            <person name="Delehaunty K."/>
            <person name="Do C.B."/>
            <person name="Ebling H."/>
            <person name="Edwards K."/>
            <person name="Eickbush T."/>
            <person name="Evans J.D."/>
            <person name="Filipski A."/>
            <person name="Findeiss S."/>
            <person name="Freyhult E."/>
            <person name="Fulton L."/>
            <person name="Fulton R."/>
            <person name="Garcia A.C."/>
            <person name="Gardiner A."/>
            <person name="Garfield D.A."/>
            <person name="Garvin B.E."/>
            <person name="Gibson G."/>
            <person name="Gilbert D."/>
            <person name="Gnerre S."/>
            <person name="Godfrey J."/>
            <person name="Good R."/>
            <person name="Gotea V."/>
            <person name="Gravely B."/>
            <person name="Greenberg A.J."/>
            <person name="Griffiths-Jones S."/>
            <person name="Gross S."/>
            <person name="Guigo R."/>
            <person name="Gustafson E.A."/>
            <person name="Haerty W."/>
            <person name="Hahn M.W."/>
            <person name="Halligan D.L."/>
            <person name="Halpern A.L."/>
            <person name="Halter G.M."/>
            <person name="Han M.V."/>
            <person name="Heger A."/>
            <person name="Hillier L."/>
            <person name="Hinrichs A.S."/>
            <person name="Holmes I."/>
            <person name="Hoskins R.A."/>
            <person name="Hubisz M.J."/>
            <person name="Hultmark D."/>
            <person name="Huntley M.A."/>
            <person name="Jaffe D.B."/>
            <person name="Jagadeeshan S."/>
            <person name="Jeck W.R."/>
            <person name="Johnson J."/>
            <person name="Jones C.D."/>
            <person name="Jordan W.C."/>
            <person name="Karpen G.H."/>
            <person name="Kataoka E."/>
            <person name="Keightley P.D."/>
            <person name="Kheradpour P."/>
            <person name="Kirkness E.F."/>
            <person name="Koerich L.B."/>
            <person name="Kristiansen K."/>
            <person name="Kudrna D."/>
            <person name="Kulathinal R.J."/>
            <person name="Kumar S."/>
            <person name="Kwok R."/>
            <person name="Lander E."/>
            <person name="Langley C.H."/>
            <person name="Lapoint R."/>
            <person name="Lazzaro B.P."/>
            <person name="Lee S.J."/>
            <person name="Levesque L."/>
            <person name="Li R."/>
            <person name="Lin C.F."/>
            <person name="Lin M.F."/>
            <person name="Lindblad-Toh K."/>
            <person name="Llopart A."/>
            <person name="Long M."/>
            <person name="Low L."/>
            <person name="Lozovsky E."/>
            <person name="Lu J."/>
            <person name="Luo M."/>
            <person name="Machado C.A."/>
            <person name="Makalowski W."/>
            <person name="Marzo M."/>
            <person name="Matsuda M."/>
            <person name="Matzkin L."/>
            <person name="McAllister B."/>
            <person name="McBride C.S."/>
            <person name="McKernan B."/>
            <person name="McKernan K."/>
            <person name="Mendez-Lago M."/>
            <person name="Minx P."/>
            <person name="Mollenhauer M.U."/>
            <person name="Montooth K."/>
            <person name="Mount S.M."/>
            <person name="Mu X."/>
            <person name="Myers E."/>
            <person name="Negre B."/>
            <person name="Newfeld S."/>
            <person name="Nielsen R."/>
            <person name="Noor M.A."/>
            <person name="O'Grady P."/>
            <person name="Pachter L."/>
            <person name="Papaceit M."/>
            <person name="Parisi M.J."/>
            <person name="Parisi M."/>
            <person name="Parts L."/>
            <person name="Pedersen J.S."/>
            <person name="Pesole G."/>
            <person name="Phillippy A.M."/>
            <person name="Ponting C.P."/>
            <person name="Pop M."/>
            <person name="Porcelli D."/>
            <person name="Powell J.R."/>
            <person name="Prohaska S."/>
            <person name="Pruitt K."/>
            <person name="Puig M."/>
            <person name="Quesneville H."/>
            <person name="Ram K.R."/>
            <person name="Rand D."/>
            <person name="Rasmussen M.D."/>
            <person name="Reed L.K."/>
            <person name="Reenan R."/>
            <person name="Reily A."/>
            <person name="Remington K.A."/>
            <person name="Rieger T.T."/>
            <person name="Ritchie M.G."/>
            <person name="Robin C."/>
            <person name="Rogers Y.H."/>
            <person name="Rohde C."/>
            <person name="Rozas J."/>
            <person name="Rubenfield M.J."/>
            <person name="Ruiz A."/>
            <person name="Russo S."/>
            <person name="Salzberg S.L."/>
            <person name="Sanchez-Gracia A."/>
            <person name="Saranga D.J."/>
            <person name="Sato H."/>
            <person name="Schaeffer S.W."/>
            <person name="Schatz M.C."/>
            <person name="Schlenke T."/>
            <person name="Schwartz R."/>
            <person name="Segarra C."/>
            <person name="Singh R.S."/>
            <person name="Sirot L."/>
            <person name="Sirota M."/>
            <person name="Sisneros N.B."/>
            <person name="Smith C.D."/>
            <person name="Smith T.F."/>
            <person name="Spieth J."/>
            <person name="Stage D.E."/>
            <person name="Stark A."/>
            <person name="Stephan W."/>
            <person name="Strausberg R.L."/>
            <person name="Strempel S."/>
            <person name="Sturgill D."/>
            <person name="Sutton G."/>
            <person name="Sutton G.G."/>
            <person name="Tao W."/>
            <person name="Teichmann S."/>
            <person name="Tobari Y.N."/>
            <person name="Tomimura Y."/>
            <person name="Tsolas J.M."/>
            <person name="Valente V.L."/>
            <person name="Venter E."/>
            <person name="Venter J.C."/>
            <person name="Vicario S."/>
            <person name="Vieira F.G."/>
            <person name="Vilella A.J."/>
            <person name="Villasante A."/>
            <person name="Walenz B."/>
            <person name="Wang J."/>
            <person name="Wasserman M."/>
            <person name="Watts T."/>
            <person name="Wilson D."/>
            <person name="Wilson R.K."/>
            <person name="Wing R.A."/>
            <person name="Wolfner M.F."/>
            <person name="Wong A."/>
            <person name="Wong G.K."/>
            <person name="Wu C.I."/>
            <person name="Wu G."/>
            <person name="Yamamoto D."/>
            <person name="Yang H.P."/>
            <person name="Yang S.P."/>
            <person name="Yorke J.A."/>
            <person name="Yoshida K."/>
            <person name="Zdobnov E."/>
            <person name="Zhang P."/>
            <person name="Zhang Y."/>
            <person name="Zimin A.V."/>
            <person name="Baldwin J."/>
            <person name="Abdouelleil A."/>
            <person name="Abdulkadir J."/>
            <person name="Abebe A."/>
            <person name="Abera B."/>
            <person name="Abreu J."/>
            <person name="Acer S.C."/>
            <person name="Aftuck L."/>
            <person name="Alexander A."/>
            <person name="An P."/>
            <person name="Anderson E."/>
            <person name="Anderson S."/>
            <person name="Arachi H."/>
            <person name="Azer M."/>
            <person name="Bachantsang P."/>
            <person name="Barry A."/>
            <person name="Bayul T."/>
            <person name="Berlin A."/>
            <person name="Bessette D."/>
            <person name="Bloom T."/>
            <person name="Blye J."/>
            <person name="Boguslavskiy L."/>
            <person name="Bonnet C."/>
            <person name="Boukhgalter B."/>
            <person name="Bourzgui I."/>
            <person name="Brown A."/>
            <person name="Cahill P."/>
            <person name="Channer S."/>
            <person name="Cheshatsang Y."/>
            <person name="Chuda L."/>
            <person name="Citroen M."/>
            <person name="Collymore A."/>
            <person name="Cooke P."/>
            <person name="Costello M."/>
            <person name="D'Aco K."/>
            <person name="Daza R."/>
            <person name="De Haan G."/>
            <person name="DeGray S."/>
            <person name="DeMaso C."/>
            <person name="Dhargay N."/>
            <person name="Dooley K."/>
            <person name="Dooley E."/>
            <person name="Doricent M."/>
            <person name="Dorje P."/>
            <person name="Dorjee K."/>
            <person name="Dupes A."/>
            <person name="Elong R."/>
            <person name="Falk J."/>
            <person name="Farina A."/>
            <person name="Faro S."/>
            <person name="Ferguson D."/>
            <person name="Fisher S."/>
            <person name="Foley C.D."/>
            <person name="Franke A."/>
            <person name="Friedrich D."/>
            <person name="Gadbois L."/>
            <person name="Gearin G."/>
            <person name="Gearin C.R."/>
            <person name="Giannoukos G."/>
            <person name="Goode T."/>
            <person name="Graham J."/>
            <person name="Grandbois E."/>
            <person name="Grewal S."/>
            <person name="Gyaltsen K."/>
            <person name="Hafez N."/>
            <person name="Hagos B."/>
            <person name="Hall J."/>
            <person name="Henson C."/>
            <person name="Hollinger A."/>
            <person name="Honan T."/>
            <person name="Huard M.D."/>
            <person name="Hughes L."/>
            <person name="Hurhula B."/>
            <person name="Husby M.E."/>
            <person name="Kamat A."/>
            <person name="Kanga B."/>
            <person name="Kashin S."/>
            <person name="Khazanovich D."/>
            <person name="Kisner P."/>
            <person name="Lance K."/>
            <person name="Lara M."/>
            <person name="Lee W."/>
            <person name="Lennon N."/>
            <person name="Letendre F."/>
            <person name="LeVine R."/>
            <person name="Lipovsky A."/>
            <person name="Liu X."/>
            <person name="Liu J."/>
            <person name="Liu S."/>
            <person name="Lokyitsang T."/>
            <person name="Lokyitsang Y."/>
            <person name="Lubonja R."/>
            <person name="Lui A."/>
            <person name="MacDonald P."/>
            <person name="Magnisalis V."/>
            <person name="Maru K."/>
            <person name="Matthews C."/>
            <person name="McCusker W."/>
            <person name="McDonough S."/>
            <person name="Mehta T."/>
            <person name="Meldrim J."/>
            <person name="Meneus L."/>
            <person name="Mihai O."/>
            <person name="Mihalev A."/>
            <person name="Mihova T."/>
            <person name="Mittelman R."/>
            <person name="Mlenga V."/>
            <person name="Montmayeur A."/>
            <person name="Mulrain L."/>
            <person name="Navidi A."/>
            <person name="Naylor J."/>
            <person name="Negash T."/>
            <person name="Nguyen T."/>
            <person name="Nguyen N."/>
            <person name="Nicol R."/>
            <person name="Norbu C."/>
            <person name="Norbu N."/>
            <person name="Novod N."/>
            <person name="O'Neill B."/>
            <person name="Osman S."/>
            <person name="Markiewicz E."/>
            <person name="Oyono O.L."/>
            <person name="Patti C."/>
            <person name="Phunkhang P."/>
            <person name="Pierre F."/>
            <person name="Priest M."/>
            <person name="Raghuraman S."/>
            <person name="Rege F."/>
            <person name="Reyes R."/>
            <person name="Rise C."/>
            <person name="Rogov P."/>
            <person name="Ross K."/>
            <person name="Ryan E."/>
            <person name="Settipalli S."/>
            <person name="Shea T."/>
            <person name="Sherpa N."/>
            <person name="Shi L."/>
            <person name="Shih D."/>
            <person name="Sparrow T."/>
            <person name="Spaulding J."/>
            <person name="Stalker J."/>
            <person name="Stange-Thomann N."/>
            <person name="Stavropoulos S."/>
            <person name="Stone C."/>
            <person name="Strader C."/>
            <person name="Tesfaye S."/>
            <person name="Thomson T."/>
            <person name="Thoulutsang Y."/>
            <person name="Thoulutsang D."/>
            <person name="Topham K."/>
            <person name="Topping I."/>
            <person name="Tsamla T."/>
            <person name="Vassiliev H."/>
            <person name="Vo A."/>
            <person name="Wangchuk T."/>
            <person name="Wangdi T."/>
            <person name="Weiand M."/>
            <person name="Wilkinson J."/>
            <person name="Wilson A."/>
            <person name="Yadav S."/>
            <person name="Young G."/>
            <person name="Yu Q."/>
            <person name="Zembek L."/>
            <person name="Zhong D."/>
            <person name="Zimmer A."/>
            <person name="Zwirko Z."/>
            <person name="Jaffe D.B."/>
            <person name="Alvarez P."/>
            <person name="Brockman W."/>
            <person name="Butler J."/>
            <person name="Chin C."/>
            <person name="Gnerre S."/>
            <person name="Grabherr M."/>
            <person name="Kleber M."/>
            <person name="Mauceli E."/>
            <person name="MacCallum I."/>
        </authorList>
    </citation>
    <scope>NUCLEOTIDE SEQUENCE [LARGE SCALE GENOMIC DNA]</scope>
    <source>
        <strain evidence="2">Tucson 14030-0811.24</strain>
    </source>
</reference>